<keyword evidence="4" id="KW-0418">Kinase</keyword>
<keyword evidence="1" id="KW-0723">Serine/threonine-protein kinase</keyword>
<feature type="domain" description="MAP3K PH" evidence="7">
    <location>
        <begin position="292"/>
        <end position="397"/>
    </location>
</feature>
<comment type="caution">
    <text evidence="8">The sequence shown here is derived from an EMBL/GenBank/DDBJ whole genome shotgun (WGS) entry which is preliminary data.</text>
</comment>
<protein>
    <recommendedName>
        <fullName evidence="10">Mitogen-activated protein kinase kinase kinase 15</fullName>
    </recommendedName>
</protein>
<evidence type="ECO:0008006" key="10">
    <source>
        <dbReference type="Google" id="ProtNLM"/>
    </source>
</evidence>
<dbReference type="Proteomes" id="UP001497444">
    <property type="component" value="Unassembled WGS sequence"/>
</dbReference>
<proteinExistence type="predicted"/>
<gene>
    <name evidence="8" type="ORF">CSSPJE1EN1_LOCUS25100</name>
</gene>
<evidence type="ECO:0000256" key="4">
    <source>
        <dbReference type="ARBA" id="ARBA00022777"/>
    </source>
</evidence>
<evidence type="ECO:0000256" key="3">
    <source>
        <dbReference type="ARBA" id="ARBA00022741"/>
    </source>
</evidence>
<feature type="non-terminal residue" evidence="8">
    <location>
        <position position="1"/>
    </location>
</feature>
<evidence type="ECO:0000313" key="8">
    <source>
        <dbReference type="EMBL" id="CAK9249722.1"/>
    </source>
</evidence>
<keyword evidence="3" id="KW-0547">Nucleotide-binding</keyword>
<evidence type="ECO:0000256" key="5">
    <source>
        <dbReference type="ARBA" id="ARBA00022840"/>
    </source>
</evidence>
<dbReference type="EMBL" id="CAXAQS010000032">
    <property type="protein sequence ID" value="CAK9249722.1"/>
    <property type="molecule type" value="Genomic_DNA"/>
</dbReference>
<dbReference type="InterPro" id="IPR011990">
    <property type="entry name" value="TPR-like_helical_dom_sf"/>
</dbReference>
<keyword evidence="5" id="KW-0067">ATP-binding</keyword>
<dbReference type="InterPro" id="IPR043969">
    <property type="entry name" value="MAP3K_PH"/>
</dbReference>
<name>A0ABP0V6H3_9BRYO</name>
<feature type="non-terminal residue" evidence="8">
    <location>
        <position position="414"/>
    </location>
</feature>
<evidence type="ECO:0000256" key="1">
    <source>
        <dbReference type="ARBA" id="ARBA00022527"/>
    </source>
</evidence>
<dbReference type="Pfam" id="PF13281">
    <property type="entry name" value="MAP3K_TRAF_bd"/>
    <property type="match status" value="1"/>
</dbReference>
<evidence type="ECO:0000256" key="2">
    <source>
        <dbReference type="ARBA" id="ARBA00022679"/>
    </source>
</evidence>
<dbReference type="PANTHER" id="PTHR11584:SF394">
    <property type="entry name" value="APOPTOTIC SIGNAL-REGULATING KINASE 1, ISOFORM C"/>
    <property type="match status" value="1"/>
</dbReference>
<accession>A0ABP0V6H3</accession>
<feature type="domain" description="MAP3K TRAFs-binding" evidence="6">
    <location>
        <begin position="2"/>
        <end position="280"/>
    </location>
</feature>
<dbReference type="PANTHER" id="PTHR11584">
    <property type="entry name" value="SERINE/THREONINE PROTEIN KINASE"/>
    <property type="match status" value="1"/>
</dbReference>
<evidence type="ECO:0000259" key="7">
    <source>
        <dbReference type="Pfam" id="PF19039"/>
    </source>
</evidence>
<dbReference type="Gene3D" id="1.25.40.10">
    <property type="entry name" value="Tetratricopeptide repeat domain"/>
    <property type="match status" value="1"/>
</dbReference>
<keyword evidence="9" id="KW-1185">Reference proteome</keyword>
<dbReference type="Pfam" id="PF19039">
    <property type="entry name" value="ASK_PH"/>
    <property type="match status" value="1"/>
</dbReference>
<evidence type="ECO:0000313" key="9">
    <source>
        <dbReference type="Proteomes" id="UP001497444"/>
    </source>
</evidence>
<evidence type="ECO:0000259" key="6">
    <source>
        <dbReference type="Pfam" id="PF13281"/>
    </source>
</evidence>
<keyword evidence="2" id="KW-0808">Transferase</keyword>
<reference evidence="8" key="1">
    <citation type="submission" date="2024-02" db="EMBL/GenBank/DDBJ databases">
        <authorList>
            <consortium name="ELIXIR-Norway"/>
            <consortium name="Elixir Norway"/>
        </authorList>
    </citation>
    <scope>NUCLEOTIDE SEQUENCE</scope>
</reference>
<dbReference type="InterPro" id="IPR025136">
    <property type="entry name" value="MAP3K_TRAF-bd"/>
</dbReference>
<organism evidence="8 9">
    <name type="scientific">Sphagnum jensenii</name>
    <dbReference type="NCBI Taxonomy" id="128206"/>
    <lineage>
        <taxon>Eukaryota</taxon>
        <taxon>Viridiplantae</taxon>
        <taxon>Streptophyta</taxon>
        <taxon>Embryophyta</taxon>
        <taxon>Bryophyta</taxon>
        <taxon>Sphagnophytina</taxon>
        <taxon>Sphagnopsida</taxon>
        <taxon>Sphagnales</taxon>
        <taxon>Sphagnaceae</taxon>
        <taxon>Sphagnum</taxon>
    </lineage>
</organism>
<sequence length="414" mass="47939">ARMKEKFLADLRKAHESLTGDELAVALHDMRIRMEHDLDRSLVSADIVHNMLISFREIQDYDAMVQMIDDLESLPNSTFTYTPPIRHLYAFALNRRKRPGDRERALQMITNALQQEENHFPDMLCLVGRIYKDIFVESSYEDKESLENAIKWYGKGFEVQPNVYAGINLATLLVIKGNDFAKCSELKEIASVLHILIGRKGSLASIQDYWEVATFFEISVLAENYSKAIQAAECMFKLKPPVWYLKSTIGNIQLINQFKRKPEDAILTPEEQIFQFWMEYFIDATNNEVSNVIRFPMLVLEFDNIFIPSHVTVNMNGQNDKFLQINNICLQCLRDKEACKQTHSWLFSASTIGGVSLYKVDQRCLFLYVHHNSDGFQMFFPSEELRKRFYDLVIEMTTDEEGICALNSTIDTIK</sequence>